<proteinExistence type="predicted"/>
<organism evidence="2 3">
    <name type="scientific">Candidatus Berkelbacteria bacterium RIFOXYA2_FULL_43_10</name>
    <dbReference type="NCBI Taxonomy" id="1797472"/>
    <lineage>
        <taxon>Bacteria</taxon>
        <taxon>Candidatus Berkelbacteria</taxon>
    </lineage>
</organism>
<reference evidence="2 3" key="1">
    <citation type="journal article" date="2016" name="Nat. Commun.">
        <title>Thousands of microbial genomes shed light on interconnected biogeochemical processes in an aquifer system.</title>
        <authorList>
            <person name="Anantharaman K."/>
            <person name="Brown C.T."/>
            <person name="Hug L.A."/>
            <person name="Sharon I."/>
            <person name="Castelle C.J."/>
            <person name="Probst A.J."/>
            <person name="Thomas B.C."/>
            <person name="Singh A."/>
            <person name="Wilkins M.J."/>
            <person name="Karaoz U."/>
            <person name="Brodie E.L."/>
            <person name="Williams K.H."/>
            <person name="Hubbard S.S."/>
            <person name="Banfield J.F."/>
        </authorList>
    </citation>
    <scope>NUCLEOTIDE SEQUENCE [LARGE SCALE GENOMIC DNA]</scope>
</reference>
<protein>
    <submittedName>
        <fullName evidence="2">Uncharacterized protein</fullName>
    </submittedName>
</protein>
<accession>A0A1F5E3Z9</accession>
<feature type="region of interest" description="Disordered" evidence="1">
    <location>
        <begin position="1"/>
        <end position="23"/>
    </location>
</feature>
<comment type="caution">
    <text evidence="2">The sequence shown here is derived from an EMBL/GenBank/DDBJ whole genome shotgun (WGS) entry which is preliminary data.</text>
</comment>
<dbReference type="STRING" id="1797472.A2215_00540"/>
<evidence type="ECO:0000313" key="3">
    <source>
        <dbReference type="Proteomes" id="UP000178583"/>
    </source>
</evidence>
<dbReference type="EMBL" id="MEZY01000055">
    <property type="protein sequence ID" value="OGD62083.1"/>
    <property type="molecule type" value="Genomic_DNA"/>
</dbReference>
<name>A0A1F5E3Z9_9BACT</name>
<gene>
    <name evidence="2" type="ORF">A2215_00540</name>
</gene>
<dbReference type="AlphaFoldDB" id="A0A1F5E3Z9"/>
<dbReference type="Proteomes" id="UP000178583">
    <property type="component" value="Unassembled WGS sequence"/>
</dbReference>
<sequence>MQNPKHQKQKLQSANARSVDVSRVLAGMTRNHAEQTRTSAEMINNEFLCNFVVTFRGGNNTT</sequence>
<evidence type="ECO:0000313" key="2">
    <source>
        <dbReference type="EMBL" id="OGD62083.1"/>
    </source>
</evidence>
<evidence type="ECO:0000256" key="1">
    <source>
        <dbReference type="SAM" id="MobiDB-lite"/>
    </source>
</evidence>